<dbReference type="AlphaFoldDB" id="X1VWF9"/>
<reference evidence="1" key="1">
    <citation type="journal article" date="2014" name="Front. Microbiol.">
        <title>High frequency of phylogenetically diverse reductive dehalogenase-homologous genes in deep subseafloor sedimentary metagenomes.</title>
        <authorList>
            <person name="Kawai M."/>
            <person name="Futagami T."/>
            <person name="Toyoda A."/>
            <person name="Takaki Y."/>
            <person name="Nishi S."/>
            <person name="Hori S."/>
            <person name="Arai W."/>
            <person name="Tsubouchi T."/>
            <person name="Morono Y."/>
            <person name="Uchiyama I."/>
            <person name="Ito T."/>
            <person name="Fujiyama A."/>
            <person name="Inagaki F."/>
            <person name="Takami H."/>
        </authorList>
    </citation>
    <scope>NUCLEOTIDE SEQUENCE</scope>
    <source>
        <strain evidence="1">Expedition CK06-06</strain>
    </source>
</reference>
<proteinExistence type="predicted"/>
<evidence type="ECO:0000313" key="1">
    <source>
        <dbReference type="EMBL" id="GAJ15440.1"/>
    </source>
</evidence>
<dbReference type="EMBL" id="BARW01030054">
    <property type="protein sequence ID" value="GAJ15440.1"/>
    <property type="molecule type" value="Genomic_DNA"/>
</dbReference>
<feature type="non-terminal residue" evidence="1">
    <location>
        <position position="1"/>
    </location>
</feature>
<gene>
    <name evidence="1" type="ORF">S12H4_48147</name>
</gene>
<sequence>SEGLPVKIIKFEPGIVYDIKEFEQFYIEQKATILGEVDLEKEKIKNWIRDPESLELPEHFQRLLNVSRNLRETFEGERPDLTDQSRSGYSMALSSILTSYNLFSDEEIIRIMIAQPRGKLRENTPEYLIYTLKKAKGSNNNIALLSEEEQKEIENLVLPKEIKLEEIDQKRLNKTALPTAGFSYC</sequence>
<comment type="caution">
    <text evidence="1">The sequence shown here is derived from an EMBL/GenBank/DDBJ whole genome shotgun (WGS) entry which is preliminary data.</text>
</comment>
<organism evidence="1">
    <name type="scientific">marine sediment metagenome</name>
    <dbReference type="NCBI Taxonomy" id="412755"/>
    <lineage>
        <taxon>unclassified sequences</taxon>
        <taxon>metagenomes</taxon>
        <taxon>ecological metagenomes</taxon>
    </lineage>
</organism>
<accession>X1VWF9</accession>
<name>X1VWF9_9ZZZZ</name>
<protein>
    <submittedName>
        <fullName evidence="1">Uncharacterized protein</fullName>
    </submittedName>
</protein>